<dbReference type="HOGENOM" id="CLU_023736_3_0_9"/>
<protein>
    <submittedName>
        <fullName evidence="5">Glycosyl transferase family 2</fullName>
    </submittedName>
</protein>
<feature type="repeat" description="TPR" evidence="3">
    <location>
        <begin position="317"/>
        <end position="350"/>
    </location>
</feature>
<dbReference type="InterPro" id="IPR001173">
    <property type="entry name" value="Glyco_trans_2-like"/>
</dbReference>
<gene>
    <name evidence="5" type="ORF">CSCA_3165</name>
</gene>
<dbReference type="PROSITE" id="PS50005">
    <property type="entry name" value="TPR"/>
    <property type="match status" value="2"/>
</dbReference>
<keyword evidence="2 3" id="KW-0802">TPR repeat</keyword>
<dbReference type="Gene3D" id="3.90.550.10">
    <property type="entry name" value="Spore Coat Polysaccharide Biosynthesis Protein SpsA, Chain A"/>
    <property type="match status" value="1"/>
</dbReference>
<dbReference type="RefSeq" id="WP_029955229.1">
    <property type="nucleotide sequence ID" value="NZ_CP009933.1"/>
</dbReference>
<evidence type="ECO:0000259" key="4">
    <source>
        <dbReference type="Pfam" id="PF00535"/>
    </source>
</evidence>
<dbReference type="PANTHER" id="PTHR43630">
    <property type="entry name" value="POLY-BETA-1,6-N-ACETYL-D-GLUCOSAMINE SYNTHASE"/>
    <property type="match status" value="1"/>
</dbReference>
<dbReference type="InterPro" id="IPR019734">
    <property type="entry name" value="TPR_rpt"/>
</dbReference>
<feature type="domain" description="Glycosyltransferase 2-like" evidence="4">
    <location>
        <begin position="10"/>
        <end position="130"/>
    </location>
</feature>
<sequence length="358" mass="41885">MEIGKKSILSLCMIVKNEEKSLKKCLSKVASFVDEIIIVDTGSIDDTKDIALEFTDKVYDFKWCNDFSKARNYSISKAAGEWILVLDADEIVNDFFRYSVDQFINNPLNKNKVGRIKRINIMEDSFESKKYTEWVNRLFNKNYFYYDGIIHEQITSRDKQNYETEKLDITADHIGYTKEVLSRSNKIKRNIDMLKSAISLNSEDPYLYYQLGKSYYMLKDYKTASLYFEKALTFDIDYYLEYVSDLVETYGYSLINSGRYSDALIIENTSEIYENNPDFQFIMGLIYMNNAMFEKAVSKFLHCTKFPYGKVEGVTSFSAYYNIGVIYDVLGVKDKALQYYRMCGEYEPALKRIKAQLN</sequence>
<keyword evidence="6" id="KW-1185">Reference proteome</keyword>
<dbReference type="InterPro" id="IPR029044">
    <property type="entry name" value="Nucleotide-diphossugar_trans"/>
</dbReference>
<dbReference type="PANTHER" id="PTHR43630:SF2">
    <property type="entry name" value="GLYCOSYLTRANSFERASE"/>
    <property type="match status" value="1"/>
</dbReference>
<proteinExistence type="predicted"/>
<reference evidence="5 6" key="1">
    <citation type="journal article" date="2015" name="J. Biotechnol.">
        <title>Complete genome sequence of a malodorant-producing acetogen, Clostridium scatologenes ATCC 25775(T).</title>
        <authorList>
            <person name="Zhu Z."/>
            <person name="Guo T."/>
            <person name="Zheng H."/>
            <person name="Song T."/>
            <person name="Ouyang P."/>
            <person name="Xie J."/>
        </authorList>
    </citation>
    <scope>NUCLEOTIDE SEQUENCE [LARGE SCALE GENOMIC DNA]</scope>
    <source>
        <strain evidence="5 6">ATCC 25775</strain>
    </source>
</reference>
<dbReference type="SUPFAM" id="SSF53448">
    <property type="entry name" value="Nucleotide-diphospho-sugar transferases"/>
    <property type="match status" value="1"/>
</dbReference>
<dbReference type="InterPro" id="IPR013105">
    <property type="entry name" value="TPR_2"/>
</dbReference>
<organism evidence="5 6">
    <name type="scientific">Clostridium scatologenes</name>
    <dbReference type="NCBI Taxonomy" id="1548"/>
    <lineage>
        <taxon>Bacteria</taxon>
        <taxon>Bacillati</taxon>
        <taxon>Bacillota</taxon>
        <taxon>Clostridia</taxon>
        <taxon>Eubacteriales</taxon>
        <taxon>Clostridiaceae</taxon>
        <taxon>Clostridium</taxon>
    </lineage>
</organism>
<dbReference type="Pfam" id="PF07719">
    <property type="entry name" value="TPR_2"/>
    <property type="match status" value="1"/>
</dbReference>
<dbReference type="GO" id="GO:0016740">
    <property type="term" value="F:transferase activity"/>
    <property type="evidence" value="ECO:0007669"/>
    <property type="project" value="UniProtKB-KW"/>
</dbReference>
<evidence type="ECO:0000313" key="5">
    <source>
        <dbReference type="EMBL" id="AKA70290.1"/>
    </source>
</evidence>
<evidence type="ECO:0000313" key="6">
    <source>
        <dbReference type="Proteomes" id="UP000033115"/>
    </source>
</evidence>
<dbReference type="SUPFAM" id="SSF48452">
    <property type="entry name" value="TPR-like"/>
    <property type="match status" value="1"/>
</dbReference>
<dbReference type="Gene3D" id="1.25.40.10">
    <property type="entry name" value="Tetratricopeptide repeat domain"/>
    <property type="match status" value="2"/>
</dbReference>
<evidence type="ECO:0000256" key="2">
    <source>
        <dbReference type="ARBA" id="ARBA00022803"/>
    </source>
</evidence>
<keyword evidence="5" id="KW-0808">Transferase</keyword>
<dbReference type="AlphaFoldDB" id="A0A0E3M7F0"/>
<dbReference type="EMBL" id="CP009933">
    <property type="protein sequence ID" value="AKA70290.1"/>
    <property type="molecule type" value="Genomic_DNA"/>
</dbReference>
<dbReference type="Proteomes" id="UP000033115">
    <property type="component" value="Chromosome"/>
</dbReference>
<dbReference type="KEGG" id="csq:CSCA_3165"/>
<accession>A0A0E3M7F0</accession>
<dbReference type="InterPro" id="IPR011990">
    <property type="entry name" value="TPR-like_helical_dom_sf"/>
</dbReference>
<keyword evidence="1" id="KW-0677">Repeat</keyword>
<dbReference type="Pfam" id="PF13181">
    <property type="entry name" value="TPR_8"/>
    <property type="match status" value="1"/>
</dbReference>
<feature type="repeat" description="TPR" evidence="3">
    <location>
        <begin position="205"/>
        <end position="238"/>
    </location>
</feature>
<evidence type="ECO:0000256" key="1">
    <source>
        <dbReference type="ARBA" id="ARBA00022737"/>
    </source>
</evidence>
<dbReference type="SMART" id="SM00028">
    <property type="entry name" value="TPR"/>
    <property type="match status" value="2"/>
</dbReference>
<dbReference type="Pfam" id="PF00535">
    <property type="entry name" value="Glycos_transf_2"/>
    <property type="match status" value="1"/>
</dbReference>
<evidence type="ECO:0000256" key="3">
    <source>
        <dbReference type="PROSITE-ProRule" id="PRU00339"/>
    </source>
</evidence>
<name>A0A0E3M7F0_CLOSL</name>
<dbReference type="CDD" id="cd02511">
    <property type="entry name" value="Beta4Glucosyltransferase"/>
    <property type="match status" value="1"/>
</dbReference>
<dbReference type="STRING" id="1548.CSCA_3165"/>